<gene>
    <name evidence="2" type="ORF">SAMN05216550_1092</name>
</gene>
<reference evidence="2 3" key="1">
    <citation type="submission" date="2016-10" db="EMBL/GenBank/DDBJ databases">
        <authorList>
            <person name="Varghese N."/>
            <person name="Submissions S."/>
        </authorList>
    </citation>
    <scope>NUCLEOTIDE SEQUENCE [LARGE SCALE GENOMIC DNA]</scope>
    <source>
        <strain evidence="2 3">LMG 22274</strain>
    </source>
</reference>
<comment type="caution">
    <text evidence="2">The sequence shown here is derived from an EMBL/GenBank/DDBJ whole genome shotgun (WGS) entry which is preliminary data.</text>
</comment>
<dbReference type="GO" id="GO:0046819">
    <property type="term" value="P:protein secretion by the type V secretion system"/>
    <property type="evidence" value="ECO:0007669"/>
    <property type="project" value="TreeGrafter"/>
</dbReference>
<dbReference type="Pfam" id="PF03865">
    <property type="entry name" value="ShlB"/>
    <property type="match status" value="1"/>
</dbReference>
<name>A0AAQ1GGM7_9BURK</name>
<dbReference type="PANTHER" id="PTHR34597">
    <property type="entry name" value="SLR1661 PROTEIN"/>
    <property type="match status" value="1"/>
</dbReference>
<dbReference type="InterPro" id="IPR051544">
    <property type="entry name" value="TPS_OM_transporter"/>
</dbReference>
<evidence type="ECO:0000313" key="3">
    <source>
        <dbReference type="Proteomes" id="UP000183529"/>
    </source>
</evidence>
<feature type="domain" description="Haemolysin activator HlyB C-terminal" evidence="1">
    <location>
        <begin position="2"/>
        <end position="193"/>
    </location>
</feature>
<organism evidence="2 3">
    <name type="scientific">Paraburkholderia tropica</name>
    <dbReference type="NCBI Taxonomy" id="92647"/>
    <lineage>
        <taxon>Bacteria</taxon>
        <taxon>Pseudomonadati</taxon>
        <taxon>Pseudomonadota</taxon>
        <taxon>Betaproteobacteria</taxon>
        <taxon>Burkholderiales</taxon>
        <taxon>Burkholderiaceae</taxon>
        <taxon>Paraburkholderia</taxon>
    </lineage>
</organism>
<sequence>MRGQVDVTGAYVQLGKRFGDSFIEDMTIPVQHRNNTFLELGVTNRHYFGVSQFDGTLAYRQGIGGLGATMDPWPNGPTYRFHMAVLDANLSVPFAAGGQAFRYVTTVHGQFTNDALFYIDDLTIGSRYTVRGFDGETMLAAERGFYWRNELQWPIGSTGQALYAGIDYGHVYGPGTAVLAGTQLAGAVIGLRGGIPARYAGFSYDLFVGTPVYKPKAFPTARFTVGVQASAQF</sequence>
<dbReference type="PANTHER" id="PTHR34597:SF3">
    <property type="entry name" value="OUTER MEMBRANE TRANSPORTER CDIB"/>
    <property type="match status" value="1"/>
</dbReference>
<proteinExistence type="predicted"/>
<dbReference type="Gene3D" id="2.40.160.50">
    <property type="entry name" value="membrane protein fhac: a member of the omp85/tpsb transporter family"/>
    <property type="match status" value="1"/>
</dbReference>
<dbReference type="GO" id="GO:0008320">
    <property type="term" value="F:protein transmembrane transporter activity"/>
    <property type="evidence" value="ECO:0007669"/>
    <property type="project" value="TreeGrafter"/>
</dbReference>
<evidence type="ECO:0000259" key="1">
    <source>
        <dbReference type="Pfam" id="PF03865"/>
    </source>
</evidence>
<dbReference type="InterPro" id="IPR005565">
    <property type="entry name" value="Hemolysn_activator_HlyB_C"/>
</dbReference>
<dbReference type="AlphaFoldDB" id="A0AAQ1GGM7"/>
<dbReference type="Proteomes" id="UP000183529">
    <property type="component" value="Unassembled WGS sequence"/>
</dbReference>
<evidence type="ECO:0000313" key="2">
    <source>
        <dbReference type="EMBL" id="SEJ82262.1"/>
    </source>
</evidence>
<accession>A0AAQ1GGM7</accession>
<dbReference type="EMBL" id="FNZM01000009">
    <property type="protein sequence ID" value="SEJ82262.1"/>
    <property type="molecule type" value="Genomic_DNA"/>
</dbReference>
<protein>
    <submittedName>
        <fullName evidence="2">Hemolysin activation/secretion protein</fullName>
    </submittedName>
</protein>
<dbReference type="GO" id="GO:0098046">
    <property type="term" value="C:type V protein secretion system complex"/>
    <property type="evidence" value="ECO:0007669"/>
    <property type="project" value="TreeGrafter"/>
</dbReference>